<keyword evidence="6 10" id="KW-0812">Transmembrane</keyword>
<name>A0A3T0EC37_9PROT</name>
<dbReference type="KEGG" id="gak:X907_2347"/>
<feature type="transmembrane region" description="Helical" evidence="10">
    <location>
        <begin position="33"/>
        <end position="56"/>
    </location>
</feature>
<evidence type="ECO:0000256" key="9">
    <source>
        <dbReference type="ARBA" id="ARBA00023169"/>
    </source>
</evidence>
<keyword evidence="13" id="KW-1185">Reference proteome</keyword>
<feature type="domain" description="Bacterial sugar transferase" evidence="11">
    <location>
        <begin position="284"/>
        <end position="474"/>
    </location>
</feature>
<evidence type="ECO:0000256" key="5">
    <source>
        <dbReference type="ARBA" id="ARBA00022679"/>
    </source>
</evidence>
<proteinExistence type="inferred from homology"/>
<evidence type="ECO:0000256" key="7">
    <source>
        <dbReference type="ARBA" id="ARBA00022989"/>
    </source>
</evidence>
<evidence type="ECO:0000256" key="4">
    <source>
        <dbReference type="ARBA" id="ARBA00022475"/>
    </source>
</evidence>
<feature type="transmembrane region" description="Helical" evidence="10">
    <location>
        <begin position="68"/>
        <end position="87"/>
    </location>
</feature>
<dbReference type="InterPro" id="IPR017475">
    <property type="entry name" value="EPS_sugar_tfrase"/>
</dbReference>
<evidence type="ECO:0000256" key="6">
    <source>
        <dbReference type="ARBA" id="ARBA00022692"/>
    </source>
</evidence>
<evidence type="ECO:0000256" key="1">
    <source>
        <dbReference type="ARBA" id="ARBA00004141"/>
    </source>
</evidence>
<evidence type="ECO:0000256" key="8">
    <source>
        <dbReference type="ARBA" id="ARBA00023136"/>
    </source>
</evidence>
<comment type="subcellular location">
    <subcellularLocation>
        <location evidence="2">Cell membrane</location>
    </subcellularLocation>
    <subcellularLocation>
        <location evidence="1">Membrane</location>
        <topology evidence="1">Multi-pass membrane protein</topology>
    </subcellularLocation>
</comment>
<keyword evidence="8 10" id="KW-0472">Membrane</keyword>
<evidence type="ECO:0000256" key="3">
    <source>
        <dbReference type="ARBA" id="ARBA00006464"/>
    </source>
</evidence>
<dbReference type="Proteomes" id="UP000286954">
    <property type="component" value="Chromosome"/>
</dbReference>
<dbReference type="GO" id="GO:0016780">
    <property type="term" value="F:phosphotransferase activity, for other substituted phosphate groups"/>
    <property type="evidence" value="ECO:0007669"/>
    <property type="project" value="TreeGrafter"/>
</dbReference>
<keyword evidence="7 10" id="KW-1133">Transmembrane helix</keyword>
<organism evidence="12 13">
    <name type="scientific">Glycocaulis alkaliphilus</name>
    <dbReference type="NCBI Taxonomy" id="1434191"/>
    <lineage>
        <taxon>Bacteria</taxon>
        <taxon>Pseudomonadati</taxon>
        <taxon>Pseudomonadota</taxon>
        <taxon>Alphaproteobacteria</taxon>
        <taxon>Maricaulales</taxon>
        <taxon>Maricaulaceae</taxon>
        <taxon>Glycocaulis</taxon>
    </lineage>
</organism>
<reference evidence="12 13" key="1">
    <citation type="submission" date="2016-12" db="EMBL/GenBank/DDBJ databases">
        <title>The genome of dimorphic prosthecate Glycocaulis alkaliphilus 6b-8t, isolated from crude oil dictates its adaptability in petroleum environments.</title>
        <authorList>
            <person name="Wu X.-L."/>
            <person name="Geng S."/>
        </authorList>
    </citation>
    <scope>NUCLEOTIDE SEQUENCE [LARGE SCALE GENOMIC DNA]</scope>
    <source>
        <strain evidence="12 13">6B-8</strain>
    </source>
</reference>
<feature type="transmembrane region" description="Helical" evidence="10">
    <location>
        <begin position="286"/>
        <end position="310"/>
    </location>
</feature>
<evidence type="ECO:0000256" key="10">
    <source>
        <dbReference type="SAM" id="Phobius"/>
    </source>
</evidence>
<dbReference type="NCBIfam" id="TIGR03025">
    <property type="entry name" value="EPS_sugtrans"/>
    <property type="match status" value="1"/>
</dbReference>
<evidence type="ECO:0000313" key="12">
    <source>
        <dbReference type="EMBL" id="AZU04862.1"/>
    </source>
</evidence>
<dbReference type="InterPro" id="IPR003362">
    <property type="entry name" value="Bact_transf"/>
</dbReference>
<dbReference type="PANTHER" id="PTHR30576">
    <property type="entry name" value="COLANIC BIOSYNTHESIS UDP-GLUCOSE LIPID CARRIER TRANSFERASE"/>
    <property type="match status" value="1"/>
</dbReference>
<feature type="transmembrane region" description="Helical" evidence="10">
    <location>
        <begin position="125"/>
        <end position="143"/>
    </location>
</feature>
<evidence type="ECO:0000256" key="2">
    <source>
        <dbReference type="ARBA" id="ARBA00004236"/>
    </source>
</evidence>
<keyword evidence="5 12" id="KW-0808">Transferase</keyword>
<dbReference type="AlphaFoldDB" id="A0A3T0EC37"/>
<dbReference type="GO" id="GO:0000271">
    <property type="term" value="P:polysaccharide biosynthetic process"/>
    <property type="evidence" value="ECO:0007669"/>
    <property type="project" value="UniProtKB-KW"/>
</dbReference>
<accession>A0A3T0EC37</accession>
<dbReference type="EMBL" id="CP018911">
    <property type="protein sequence ID" value="AZU04862.1"/>
    <property type="molecule type" value="Genomic_DNA"/>
</dbReference>
<keyword evidence="4" id="KW-1003">Cell membrane</keyword>
<keyword evidence="9" id="KW-0270">Exopolysaccharide synthesis</keyword>
<dbReference type="GO" id="GO:0005886">
    <property type="term" value="C:plasma membrane"/>
    <property type="evidence" value="ECO:0007669"/>
    <property type="project" value="UniProtKB-SubCell"/>
</dbReference>
<evidence type="ECO:0000313" key="13">
    <source>
        <dbReference type="Proteomes" id="UP000286954"/>
    </source>
</evidence>
<protein>
    <submittedName>
        <fullName evidence="12">Undecaprenyl-phosphate galactose phosphotransferase, putative</fullName>
    </submittedName>
</protein>
<dbReference type="PANTHER" id="PTHR30576:SF4">
    <property type="entry name" value="UNDECAPRENYL-PHOSPHATE GALACTOSE PHOSPHOTRANSFERASE"/>
    <property type="match status" value="1"/>
</dbReference>
<sequence length="479" mass="52881">MMAYQYGSDSALNAGREAKAGRFLRPALRRTNVLRAFGLSDLLAFTLCLCITMPLASPQHDDLQMLRHAGASLGLFGAVMLWLRSRGHYRARQGLANQIRPVLTASLLALLGAGTIHMMTGEPGLRIATLVLWGALPAMMMLLRFGTRAALEASGQWAQPVTLLTAAAQRAEQLSILERNADHGLNAATAVPLESLQHLDDAALARWLDALDDMPAFLAPDEATQGVANRIASMLSARGECFYYQPSIGRIPTQNIDLIDYPPADGFVFRIGDSLDRPLAQRAKRAFDLAASAFALLLLAPAMLAFAWAIRRDGGPALFVQPRVGKDGQTFGCLKFRTMWVDAEDKLASVLDQDPERAAQWNTYKKLDNDPRITGVGHWLRKFSLDELPQLINVFRGDMSLVGPRPMTLDQQADYGLSLSAYVRMRPGITGLWQVNGRNATSFAERARLDDWYARNWSLWRDAVILVRTVREIVIPSGR</sequence>
<comment type="similarity">
    <text evidence="3">Belongs to the bacterial sugar transferase family.</text>
</comment>
<gene>
    <name evidence="12" type="ORF">X907_2347</name>
</gene>
<evidence type="ECO:0000259" key="11">
    <source>
        <dbReference type="Pfam" id="PF02397"/>
    </source>
</evidence>
<dbReference type="Pfam" id="PF02397">
    <property type="entry name" value="Bac_transf"/>
    <property type="match status" value="1"/>
</dbReference>
<feature type="transmembrane region" description="Helical" evidence="10">
    <location>
        <begin position="99"/>
        <end position="119"/>
    </location>
</feature>